<reference evidence="1 2" key="1">
    <citation type="journal article" date="2015" name="Genome Biol. Evol.">
        <title>The genome of winter moth (Operophtera brumata) provides a genomic perspective on sexual dimorphism and phenology.</title>
        <authorList>
            <person name="Derks M.F."/>
            <person name="Smit S."/>
            <person name="Salis L."/>
            <person name="Schijlen E."/>
            <person name="Bossers A."/>
            <person name="Mateman C."/>
            <person name="Pijl A.S."/>
            <person name="de Ridder D."/>
            <person name="Groenen M.A."/>
            <person name="Visser M.E."/>
            <person name="Megens H.J."/>
        </authorList>
    </citation>
    <scope>NUCLEOTIDE SEQUENCE [LARGE SCALE GENOMIC DNA]</scope>
    <source>
        <strain evidence="1">WM2013NL</strain>
        <tissue evidence="1">Head and thorax</tissue>
    </source>
</reference>
<accession>A0A0L7LJ07</accession>
<evidence type="ECO:0000313" key="1">
    <source>
        <dbReference type="EMBL" id="KOB75415.1"/>
    </source>
</evidence>
<evidence type="ECO:0000313" key="2">
    <source>
        <dbReference type="Proteomes" id="UP000037510"/>
    </source>
</evidence>
<dbReference type="EMBL" id="JTDY01000924">
    <property type="protein sequence ID" value="KOB75415.1"/>
    <property type="molecule type" value="Genomic_DNA"/>
</dbReference>
<gene>
    <name evidence="1" type="ORF">OBRU01_07536</name>
</gene>
<sequence length="202" mass="24115">MRRRRESVVTVYKKTTKFLTTNTTNLLKKMPNKKYRLLTKMNEECEDMVEEKNDTIVTSEEDDELGERDLDYYLGVRKKEIFWREPASKEQIRKDFLLYHCGVTEEDYEKKYKISAPKVSSVVQPRLKQVPFKIHRKRKARSMKDDSWRENSLFKLFAYKRESEYSDSSDSYRCPDKGGVRRQALRQLPGTVPRIHPTCLEN</sequence>
<organism evidence="1 2">
    <name type="scientific">Operophtera brumata</name>
    <name type="common">Winter moth</name>
    <name type="synonym">Phalaena brumata</name>
    <dbReference type="NCBI Taxonomy" id="104452"/>
    <lineage>
        <taxon>Eukaryota</taxon>
        <taxon>Metazoa</taxon>
        <taxon>Ecdysozoa</taxon>
        <taxon>Arthropoda</taxon>
        <taxon>Hexapoda</taxon>
        <taxon>Insecta</taxon>
        <taxon>Pterygota</taxon>
        <taxon>Neoptera</taxon>
        <taxon>Endopterygota</taxon>
        <taxon>Lepidoptera</taxon>
        <taxon>Glossata</taxon>
        <taxon>Ditrysia</taxon>
        <taxon>Geometroidea</taxon>
        <taxon>Geometridae</taxon>
        <taxon>Larentiinae</taxon>
        <taxon>Operophtera</taxon>
    </lineage>
</organism>
<proteinExistence type="predicted"/>
<keyword evidence="2" id="KW-1185">Reference proteome</keyword>
<dbReference type="Proteomes" id="UP000037510">
    <property type="component" value="Unassembled WGS sequence"/>
</dbReference>
<dbReference type="AlphaFoldDB" id="A0A0L7LJ07"/>
<protein>
    <submittedName>
        <fullName evidence="1">Putative membrane protein, required for N-linked glycosylation</fullName>
    </submittedName>
</protein>
<name>A0A0L7LJ07_OPEBR</name>
<comment type="caution">
    <text evidence="1">The sequence shown here is derived from an EMBL/GenBank/DDBJ whole genome shotgun (WGS) entry which is preliminary data.</text>
</comment>